<dbReference type="PANTHER" id="PTHR43096">
    <property type="entry name" value="DNAJ HOMOLOG 1, MITOCHONDRIAL-RELATED"/>
    <property type="match status" value="1"/>
</dbReference>
<keyword evidence="3 14" id="KW-0963">Cytoplasm</keyword>
<dbReference type="Pfam" id="PF01556">
    <property type="entry name" value="DnaJ_C"/>
    <property type="match status" value="1"/>
</dbReference>
<dbReference type="InterPro" id="IPR001305">
    <property type="entry name" value="HSP_DnaJ_Cys-rich_dom"/>
</dbReference>
<comment type="cofactor">
    <cofactor evidence="14">
        <name>Zn(2+)</name>
        <dbReference type="ChEBI" id="CHEBI:29105"/>
    </cofactor>
    <text evidence="14">Binds 2 Zn(2+) ions per monomer.</text>
</comment>
<evidence type="ECO:0000256" key="12">
    <source>
        <dbReference type="ARBA" id="ARBA00061004"/>
    </source>
</evidence>
<keyword evidence="4 14" id="KW-0235">DNA replication</keyword>
<dbReference type="AlphaFoldDB" id="A0A1M6DCI2"/>
<dbReference type="HAMAP" id="MF_01152">
    <property type="entry name" value="DnaJ"/>
    <property type="match status" value="1"/>
</dbReference>
<dbReference type="FunFam" id="2.60.260.20:FF:000004">
    <property type="entry name" value="Molecular chaperone DnaJ"/>
    <property type="match status" value="1"/>
</dbReference>
<feature type="binding site" evidence="14">
    <location>
        <position position="159"/>
    </location>
    <ligand>
        <name>Zn(2+)</name>
        <dbReference type="ChEBI" id="CHEBI:29105"/>
        <label>1</label>
    </ligand>
</feature>
<keyword evidence="6 14" id="KW-0677">Repeat</keyword>
<dbReference type="GO" id="GO:0005524">
    <property type="term" value="F:ATP binding"/>
    <property type="evidence" value="ECO:0007669"/>
    <property type="project" value="InterPro"/>
</dbReference>
<feature type="binding site" evidence="14">
    <location>
        <position position="199"/>
    </location>
    <ligand>
        <name>Zn(2+)</name>
        <dbReference type="ChEBI" id="CHEBI:29105"/>
        <label>2</label>
    </ligand>
</feature>
<keyword evidence="7 14" id="KW-0863">Zinc-finger</keyword>
<comment type="domain">
    <text evidence="14">The J domain is necessary and sufficient to stimulate DnaK ATPase activity. Zinc center 1 plays an important role in the autonomous, DnaK-independent chaperone activity of DnaJ. Zinc center 2 is essential for interaction with DnaK and for DnaJ activity.</text>
</comment>
<dbReference type="Gene3D" id="1.10.287.110">
    <property type="entry name" value="DnaJ domain"/>
    <property type="match status" value="1"/>
</dbReference>
<organism evidence="18 19">
    <name type="scientific">Lutispora thermophila DSM 19022</name>
    <dbReference type="NCBI Taxonomy" id="1122184"/>
    <lineage>
        <taxon>Bacteria</taxon>
        <taxon>Bacillati</taxon>
        <taxon>Bacillota</taxon>
        <taxon>Clostridia</taxon>
        <taxon>Lutisporales</taxon>
        <taxon>Lutisporaceae</taxon>
        <taxon>Lutispora</taxon>
    </lineage>
</organism>
<comment type="function">
    <text evidence="11 14">Participates actively in the response to hyperosmotic and heat shock by preventing the aggregation of stress-denatured proteins and by disaggregating proteins, also in an autonomous, DnaK-independent fashion. Unfolded proteins bind initially to DnaJ; upon interaction with the DnaJ-bound protein, DnaK hydrolyzes its bound ATP, resulting in the formation of a stable complex. GrpE releases ADP from DnaK; ATP binding to DnaK triggers the release of the substrate protein, thus completing the reaction cycle. Several rounds of ATP-dependent interactions between DnaJ, DnaK and GrpE are required for fully efficient folding. Also involved, together with DnaK and GrpE, in the DNA replication of plasmids through activation of initiation proteins.</text>
</comment>
<evidence type="ECO:0000256" key="15">
    <source>
        <dbReference type="PROSITE-ProRule" id="PRU00546"/>
    </source>
</evidence>
<evidence type="ECO:0000256" key="13">
    <source>
        <dbReference type="ARBA" id="ARBA00067609"/>
    </source>
</evidence>
<dbReference type="PROSITE" id="PS51188">
    <property type="entry name" value="ZF_CR"/>
    <property type="match status" value="1"/>
</dbReference>
<dbReference type="GO" id="GO:0031072">
    <property type="term" value="F:heat shock protein binding"/>
    <property type="evidence" value="ECO:0007669"/>
    <property type="project" value="InterPro"/>
</dbReference>
<protein>
    <recommendedName>
        <fullName evidence="13 14">Chaperone protein DnaJ</fullName>
    </recommendedName>
</protein>
<keyword evidence="9 14" id="KW-0346">Stress response</keyword>
<dbReference type="CDD" id="cd10719">
    <property type="entry name" value="DnaJ_zf"/>
    <property type="match status" value="1"/>
</dbReference>
<evidence type="ECO:0000256" key="3">
    <source>
        <dbReference type="ARBA" id="ARBA00022490"/>
    </source>
</evidence>
<dbReference type="PRINTS" id="PR00625">
    <property type="entry name" value="JDOMAIN"/>
</dbReference>
<dbReference type="GO" id="GO:0008270">
    <property type="term" value="F:zinc ion binding"/>
    <property type="evidence" value="ECO:0007669"/>
    <property type="project" value="UniProtKB-UniRule"/>
</dbReference>
<dbReference type="EMBL" id="FQZS01000006">
    <property type="protein sequence ID" value="SHI70889.1"/>
    <property type="molecule type" value="Genomic_DNA"/>
</dbReference>
<dbReference type="OrthoDB" id="9779889at2"/>
<evidence type="ECO:0000256" key="6">
    <source>
        <dbReference type="ARBA" id="ARBA00022737"/>
    </source>
</evidence>
<dbReference type="SMART" id="SM00271">
    <property type="entry name" value="DnaJ"/>
    <property type="match status" value="1"/>
</dbReference>
<evidence type="ECO:0000313" key="19">
    <source>
        <dbReference type="Proteomes" id="UP000184442"/>
    </source>
</evidence>
<name>A0A1M6DCI2_9FIRM</name>
<dbReference type="Gene3D" id="2.60.260.20">
    <property type="entry name" value="Urease metallochaperone UreE, N-terminal domain"/>
    <property type="match status" value="2"/>
</dbReference>
<evidence type="ECO:0000256" key="14">
    <source>
        <dbReference type="HAMAP-Rule" id="MF_01152"/>
    </source>
</evidence>
<evidence type="ECO:0000256" key="8">
    <source>
        <dbReference type="ARBA" id="ARBA00022833"/>
    </source>
</evidence>
<evidence type="ECO:0000256" key="9">
    <source>
        <dbReference type="ARBA" id="ARBA00023016"/>
    </source>
</evidence>
<dbReference type="SUPFAM" id="SSF57938">
    <property type="entry name" value="DnaJ/Hsp40 cysteine-rich domain"/>
    <property type="match status" value="1"/>
</dbReference>
<evidence type="ECO:0000256" key="2">
    <source>
        <dbReference type="ARBA" id="ARBA00011738"/>
    </source>
</evidence>
<comment type="subunit">
    <text evidence="2 14">Homodimer.</text>
</comment>
<dbReference type="NCBIfam" id="TIGR02349">
    <property type="entry name" value="DnaJ_bact"/>
    <property type="match status" value="1"/>
</dbReference>
<reference evidence="18 19" key="1">
    <citation type="submission" date="2016-11" db="EMBL/GenBank/DDBJ databases">
        <authorList>
            <person name="Jaros S."/>
            <person name="Januszkiewicz K."/>
            <person name="Wedrychowicz H."/>
        </authorList>
    </citation>
    <scope>NUCLEOTIDE SEQUENCE [LARGE SCALE GENOMIC DNA]</scope>
    <source>
        <strain evidence="18 19">DSM 19022</strain>
    </source>
</reference>
<evidence type="ECO:0000256" key="5">
    <source>
        <dbReference type="ARBA" id="ARBA00022723"/>
    </source>
</evidence>
<dbReference type="GO" id="GO:0006260">
    <property type="term" value="P:DNA replication"/>
    <property type="evidence" value="ECO:0007669"/>
    <property type="project" value="UniProtKB-KW"/>
</dbReference>
<accession>A0A1M6DCI2</accession>
<feature type="repeat" description="CXXCXGXG motif" evidence="14">
    <location>
        <begin position="156"/>
        <end position="163"/>
    </location>
</feature>
<sequence length="385" mass="41986">MAVKKDYYEVLEVDKNASEEDIKRAYRRLAKKYHPDLNPGDKEAEAKFKEINEAYEVLCDKEKRAKYDQFGHSAFDPNGFGGGGFGGFGDFTGGFGDIGDIFETFFGGGFGFSTSSSRRRSGPRRGSDLKYELEIDFEDAVFGVKKEISVTRDETCPSCKGSGAKDDSSIETCRTCGGSGEVRHIQNSPLGRIVNVRTCESCHGEGKIIKNPCSSCLGRGIVRKTRKITIDIPAGVDDGSILTLRGEGEPGQKGGPNGDLYVYLKVKPHKLFKRDGADLFCEIPISFAKAALGGSISVPTLEGNVDYTIEEGTQTGTTFKLKGKGVKNLKRNTKGDLYFTVKVEVPKRLSEKQKELLKQFAEASGETIGDSGKSFFGKVRDAFGK</sequence>
<feature type="binding site" evidence="14">
    <location>
        <position position="156"/>
    </location>
    <ligand>
        <name>Zn(2+)</name>
        <dbReference type="ChEBI" id="CHEBI:29105"/>
        <label>1</label>
    </ligand>
</feature>
<keyword evidence="19" id="KW-1185">Reference proteome</keyword>
<feature type="binding site" evidence="14">
    <location>
        <position position="202"/>
    </location>
    <ligand>
        <name>Zn(2+)</name>
        <dbReference type="ChEBI" id="CHEBI:29105"/>
        <label>2</label>
    </ligand>
</feature>
<dbReference type="PROSITE" id="PS50076">
    <property type="entry name" value="DNAJ_2"/>
    <property type="match status" value="1"/>
</dbReference>
<evidence type="ECO:0000259" key="17">
    <source>
        <dbReference type="PROSITE" id="PS51188"/>
    </source>
</evidence>
<proteinExistence type="inferred from homology"/>
<evidence type="ECO:0000256" key="7">
    <source>
        <dbReference type="ARBA" id="ARBA00022771"/>
    </source>
</evidence>
<feature type="binding site" evidence="14">
    <location>
        <position position="216"/>
    </location>
    <ligand>
        <name>Zn(2+)</name>
        <dbReference type="ChEBI" id="CHEBI:29105"/>
        <label>1</label>
    </ligand>
</feature>
<dbReference type="InterPro" id="IPR036869">
    <property type="entry name" value="J_dom_sf"/>
</dbReference>
<feature type="binding site" evidence="14">
    <location>
        <position position="213"/>
    </location>
    <ligand>
        <name>Zn(2+)</name>
        <dbReference type="ChEBI" id="CHEBI:29105"/>
        <label>1</label>
    </ligand>
</feature>
<keyword evidence="8 14" id="KW-0862">Zinc</keyword>
<evidence type="ECO:0000256" key="10">
    <source>
        <dbReference type="ARBA" id="ARBA00023186"/>
    </source>
</evidence>
<dbReference type="NCBIfam" id="NF008035">
    <property type="entry name" value="PRK10767.1"/>
    <property type="match status" value="1"/>
</dbReference>
<dbReference type="InterPro" id="IPR012724">
    <property type="entry name" value="DnaJ"/>
</dbReference>
<dbReference type="Pfam" id="PF00226">
    <property type="entry name" value="DnaJ"/>
    <property type="match status" value="1"/>
</dbReference>
<feature type="repeat" description="CXXCXGXG motif" evidence="14">
    <location>
        <begin position="173"/>
        <end position="180"/>
    </location>
</feature>
<keyword evidence="5 14" id="KW-0479">Metal-binding</keyword>
<dbReference type="InterPro" id="IPR018253">
    <property type="entry name" value="DnaJ_domain_CS"/>
</dbReference>
<comment type="similarity">
    <text evidence="12 14">Belongs to the DnaJ family.</text>
</comment>
<dbReference type="SUPFAM" id="SSF49493">
    <property type="entry name" value="HSP40/DnaJ peptide-binding domain"/>
    <property type="match status" value="2"/>
</dbReference>
<feature type="repeat" description="CXXCXGXG motif" evidence="14">
    <location>
        <begin position="213"/>
        <end position="220"/>
    </location>
</feature>
<dbReference type="GO" id="GO:0005737">
    <property type="term" value="C:cytoplasm"/>
    <property type="evidence" value="ECO:0007669"/>
    <property type="project" value="UniProtKB-SubCell"/>
</dbReference>
<dbReference type="InterPro" id="IPR002939">
    <property type="entry name" value="DnaJ_C"/>
</dbReference>
<evidence type="ECO:0000256" key="11">
    <source>
        <dbReference type="ARBA" id="ARBA00053423"/>
    </source>
</evidence>
<feature type="binding site" evidence="14">
    <location>
        <position position="176"/>
    </location>
    <ligand>
        <name>Zn(2+)</name>
        <dbReference type="ChEBI" id="CHEBI:29105"/>
        <label>2</label>
    </ligand>
</feature>
<dbReference type="CDD" id="cd10747">
    <property type="entry name" value="DnaJ_C"/>
    <property type="match status" value="1"/>
</dbReference>
<dbReference type="Gene3D" id="2.10.230.10">
    <property type="entry name" value="Heat shock protein DnaJ, cysteine-rich domain"/>
    <property type="match status" value="1"/>
</dbReference>
<dbReference type="SUPFAM" id="SSF46565">
    <property type="entry name" value="Chaperone J-domain"/>
    <property type="match status" value="1"/>
</dbReference>
<dbReference type="CDD" id="cd06257">
    <property type="entry name" value="DnaJ"/>
    <property type="match status" value="1"/>
</dbReference>
<dbReference type="FunFam" id="1.10.287.110:FF:000034">
    <property type="entry name" value="Chaperone protein DnaJ"/>
    <property type="match status" value="1"/>
</dbReference>
<feature type="domain" description="CR-type" evidence="17">
    <location>
        <begin position="143"/>
        <end position="225"/>
    </location>
</feature>
<dbReference type="FunFam" id="2.10.230.10:FF:000002">
    <property type="entry name" value="Molecular chaperone DnaJ"/>
    <property type="match status" value="1"/>
</dbReference>
<keyword evidence="10 14" id="KW-0143">Chaperone</keyword>
<feature type="zinc finger region" description="CR-type" evidence="15">
    <location>
        <begin position="143"/>
        <end position="225"/>
    </location>
</feature>
<gene>
    <name evidence="14" type="primary">dnaJ</name>
    <name evidence="18" type="ORF">SAMN02745176_01119</name>
</gene>
<evidence type="ECO:0000256" key="1">
    <source>
        <dbReference type="ARBA" id="ARBA00004496"/>
    </source>
</evidence>
<evidence type="ECO:0000313" key="18">
    <source>
        <dbReference type="EMBL" id="SHI70889.1"/>
    </source>
</evidence>
<dbReference type="PROSITE" id="PS00636">
    <property type="entry name" value="DNAJ_1"/>
    <property type="match status" value="1"/>
</dbReference>
<comment type="subcellular location">
    <subcellularLocation>
        <location evidence="1 14">Cytoplasm</location>
    </subcellularLocation>
</comment>
<dbReference type="RefSeq" id="WP_073025243.1">
    <property type="nucleotide sequence ID" value="NZ_FQZS01000006.1"/>
</dbReference>
<feature type="domain" description="J" evidence="16">
    <location>
        <begin position="6"/>
        <end position="71"/>
    </location>
</feature>
<dbReference type="Pfam" id="PF00684">
    <property type="entry name" value="DnaJ_CXXCXGXG"/>
    <property type="match status" value="1"/>
</dbReference>
<feature type="binding site" evidence="14">
    <location>
        <position position="173"/>
    </location>
    <ligand>
        <name>Zn(2+)</name>
        <dbReference type="ChEBI" id="CHEBI:29105"/>
        <label>2</label>
    </ligand>
</feature>
<evidence type="ECO:0000256" key="4">
    <source>
        <dbReference type="ARBA" id="ARBA00022705"/>
    </source>
</evidence>
<feature type="repeat" description="CXXCXGXG motif" evidence="14">
    <location>
        <begin position="199"/>
        <end position="206"/>
    </location>
</feature>
<evidence type="ECO:0000259" key="16">
    <source>
        <dbReference type="PROSITE" id="PS50076"/>
    </source>
</evidence>
<dbReference type="GO" id="GO:0042026">
    <property type="term" value="P:protein refolding"/>
    <property type="evidence" value="ECO:0007669"/>
    <property type="project" value="TreeGrafter"/>
</dbReference>
<dbReference type="GO" id="GO:0051082">
    <property type="term" value="F:unfolded protein binding"/>
    <property type="evidence" value="ECO:0007669"/>
    <property type="project" value="UniProtKB-UniRule"/>
</dbReference>
<dbReference type="Proteomes" id="UP000184442">
    <property type="component" value="Unassembled WGS sequence"/>
</dbReference>
<dbReference type="InterPro" id="IPR008971">
    <property type="entry name" value="HSP40/DnaJ_pept-bd"/>
</dbReference>
<dbReference type="PANTHER" id="PTHR43096:SF48">
    <property type="entry name" value="CHAPERONE PROTEIN DNAJ"/>
    <property type="match status" value="1"/>
</dbReference>
<dbReference type="GO" id="GO:0009408">
    <property type="term" value="P:response to heat"/>
    <property type="evidence" value="ECO:0007669"/>
    <property type="project" value="InterPro"/>
</dbReference>
<dbReference type="InterPro" id="IPR036410">
    <property type="entry name" value="HSP_DnaJ_Cys-rich_dom_sf"/>
</dbReference>
<dbReference type="STRING" id="1122184.SAMN02745176_01119"/>
<dbReference type="InterPro" id="IPR001623">
    <property type="entry name" value="DnaJ_domain"/>
</dbReference>